<feature type="signal peptide" evidence="9">
    <location>
        <begin position="1"/>
        <end position="21"/>
    </location>
</feature>
<feature type="transmembrane region" description="Helical" evidence="8">
    <location>
        <begin position="568"/>
        <end position="590"/>
    </location>
</feature>
<dbReference type="STRING" id="1385512.N784_14625"/>
<feature type="domain" description="Gram-positive cocci surface proteins LPxTG" evidence="10">
    <location>
        <begin position="563"/>
        <end position="597"/>
    </location>
</feature>
<keyword evidence="12" id="KW-1185">Reference proteome</keyword>
<dbReference type="NCBIfam" id="TIGR04226">
    <property type="entry name" value="RrgB_K2N_iso_D2"/>
    <property type="match status" value="1"/>
</dbReference>
<evidence type="ECO:0000256" key="8">
    <source>
        <dbReference type="SAM" id="Phobius"/>
    </source>
</evidence>
<organism evidence="11 12">
    <name type="scientific">Pontibacillus litoralis JSM 072002</name>
    <dbReference type="NCBI Taxonomy" id="1385512"/>
    <lineage>
        <taxon>Bacteria</taxon>
        <taxon>Bacillati</taxon>
        <taxon>Bacillota</taxon>
        <taxon>Bacilli</taxon>
        <taxon>Bacillales</taxon>
        <taxon>Bacillaceae</taxon>
        <taxon>Pontibacillus</taxon>
    </lineage>
</organism>
<accession>A0A0A5FZ42</accession>
<protein>
    <recommendedName>
        <fullName evidence="10">Gram-positive cocci surface proteins LPxTG domain-containing protein</fullName>
    </recommendedName>
</protein>
<keyword evidence="8" id="KW-1133">Transmembrane helix</keyword>
<evidence type="ECO:0000259" key="10">
    <source>
        <dbReference type="PROSITE" id="PS50847"/>
    </source>
</evidence>
<dbReference type="InterPro" id="IPR048052">
    <property type="entry name" value="FM1-like"/>
</dbReference>
<evidence type="ECO:0000256" key="1">
    <source>
        <dbReference type="ARBA" id="ARBA00004168"/>
    </source>
</evidence>
<dbReference type="RefSeq" id="WP_156965296.1">
    <property type="nucleotide sequence ID" value="NZ_AVPG01000050.1"/>
</dbReference>
<dbReference type="InterPro" id="IPR041033">
    <property type="entry name" value="SpaA_PFL_dom_1"/>
</dbReference>
<dbReference type="eggNOG" id="COG4932">
    <property type="taxonomic scope" value="Bacteria"/>
</dbReference>
<evidence type="ECO:0000256" key="7">
    <source>
        <dbReference type="SAM" id="MobiDB-lite"/>
    </source>
</evidence>
<comment type="subcellular location">
    <subcellularLocation>
        <location evidence="1">Secreted</location>
        <location evidence="1">Cell wall</location>
        <topology evidence="1">Peptidoglycan-anchor</topology>
    </subcellularLocation>
</comment>
<feature type="non-terminal residue" evidence="11">
    <location>
        <position position="1"/>
    </location>
</feature>
<dbReference type="SUPFAM" id="SSF49478">
    <property type="entry name" value="Cna protein B-type domain"/>
    <property type="match status" value="2"/>
</dbReference>
<gene>
    <name evidence="11" type="ORF">N784_14625</name>
</gene>
<evidence type="ECO:0000256" key="3">
    <source>
        <dbReference type="ARBA" id="ARBA00022512"/>
    </source>
</evidence>
<dbReference type="NCBIfam" id="TIGR01167">
    <property type="entry name" value="LPXTG_anchor"/>
    <property type="match status" value="1"/>
</dbReference>
<feature type="region of interest" description="Disordered" evidence="7">
    <location>
        <begin position="400"/>
        <end position="425"/>
    </location>
</feature>
<feature type="region of interest" description="Disordered" evidence="7">
    <location>
        <begin position="42"/>
        <end position="62"/>
    </location>
</feature>
<dbReference type="NCBIfam" id="NF033902">
    <property type="entry name" value="iso_D2_wall_anc"/>
    <property type="match status" value="1"/>
</dbReference>
<dbReference type="Gene3D" id="2.60.40.10">
    <property type="entry name" value="Immunoglobulins"/>
    <property type="match status" value="3"/>
</dbReference>
<reference evidence="11 12" key="1">
    <citation type="submission" date="2013-08" db="EMBL/GenBank/DDBJ databases">
        <authorList>
            <person name="Huang J."/>
            <person name="Wang G."/>
        </authorList>
    </citation>
    <scope>NUCLEOTIDE SEQUENCE [LARGE SCALE GENOMIC DNA]</scope>
    <source>
        <strain evidence="11 12">JSM 072002</strain>
    </source>
</reference>
<evidence type="ECO:0000256" key="6">
    <source>
        <dbReference type="ARBA" id="ARBA00023088"/>
    </source>
</evidence>
<evidence type="ECO:0000313" key="12">
    <source>
        <dbReference type="Proteomes" id="UP000030401"/>
    </source>
</evidence>
<keyword evidence="5 9" id="KW-0732">Signal</keyword>
<dbReference type="Gene3D" id="2.60.40.740">
    <property type="match status" value="1"/>
</dbReference>
<keyword evidence="4" id="KW-0964">Secreted</keyword>
<dbReference type="Proteomes" id="UP000030401">
    <property type="component" value="Unassembled WGS sequence"/>
</dbReference>
<proteinExistence type="inferred from homology"/>
<dbReference type="EMBL" id="AVPG01000050">
    <property type="protein sequence ID" value="KGX84080.1"/>
    <property type="molecule type" value="Genomic_DNA"/>
</dbReference>
<evidence type="ECO:0000256" key="2">
    <source>
        <dbReference type="ARBA" id="ARBA00007257"/>
    </source>
</evidence>
<sequence>LNVFIVFTLLLSIFIPQSVFAYTVSGDEANPTLTINKFEREPGALEGEPGTGGDQTPPSDATPLQGVEYTITQTHSYDPATDEWTEVTGGATLTETTDANGQAVFSTGNGLELGRYTVEETNGPDHVILNPETFSVDIPMTNKEGTELNYDVKIYPKNETIRSGAELIKKDADGNLLQGVGFTLYNEDGTVATDDEDNQIGELTTDANGKITVDNLAQGKYYFQETTTPDGFATNHTKIWFEVKKDTNGQDIVVDWTPVDGFVDANGHVTNYKEPEIEKDVEGQGHLDVDRDKEYKYNMTIKTPQDINKYKALGVTDTLDNRLEFIADGSITDGWEVTGTTKGNITFTQNGQELVWEVNDLSQLTPGEDITITFTAKIKPDAVLANGEVGIENTASLDFNNDNGHWTEKYPTDPTDPTDPVDPPTTPPVTVTPTEGGVQVIKVDASDNSITLEGAEFKLTTDEAGENVVNTTETGDVVTVNGTVHNGLLENLTTDANGEFSIEGLTPGTYYLHETKAPTYTDKDGNEKPYRLLTNAIEVTITDDVTSNEYEVMVENSKSGWELPTTGGIGSTLFTLFGLTLMGIALVLFLRRRNSAA</sequence>
<dbReference type="Pfam" id="PF00746">
    <property type="entry name" value="Gram_pos_anchor"/>
    <property type="match status" value="1"/>
</dbReference>
<dbReference type="Pfam" id="PF17802">
    <property type="entry name" value="SpaA"/>
    <property type="match status" value="3"/>
</dbReference>
<evidence type="ECO:0000313" key="11">
    <source>
        <dbReference type="EMBL" id="KGX84080.1"/>
    </source>
</evidence>
<dbReference type="OrthoDB" id="2056845at2"/>
<comment type="caution">
    <text evidence="11">The sequence shown here is derived from an EMBL/GenBank/DDBJ whole genome shotgun (WGS) entry which is preliminary data.</text>
</comment>
<comment type="similarity">
    <text evidence="2">Belongs to the serine-aspartate repeat-containing protein (SDr) family.</text>
</comment>
<feature type="chain" id="PRO_5002021561" description="Gram-positive cocci surface proteins LPxTG domain-containing protein" evidence="9">
    <location>
        <begin position="22"/>
        <end position="597"/>
    </location>
</feature>
<name>A0A0A5FZ42_9BACI</name>
<evidence type="ECO:0000256" key="5">
    <source>
        <dbReference type="ARBA" id="ARBA00022729"/>
    </source>
</evidence>
<dbReference type="PANTHER" id="PTHR36108:SF13">
    <property type="entry name" value="COLOSSIN-B-RELATED"/>
    <property type="match status" value="1"/>
</dbReference>
<dbReference type="PROSITE" id="PS50847">
    <property type="entry name" value="GRAM_POS_ANCHORING"/>
    <property type="match status" value="1"/>
</dbReference>
<keyword evidence="8" id="KW-0472">Membrane</keyword>
<dbReference type="InterPro" id="IPR013783">
    <property type="entry name" value="Ig-like_fold"/>
</dbReference>
<dbReference type="PANTHER" id="PTHR36108">
    <property type="entry name" value="COLOSSIN-B-RELATED"/>
    <property type="match status" value="1"/>
</dbReference>
<dbReference type="InterPro" id="IPR026466">
    <property type="entry name" value="Fim_isopep_form_D2_dom"/>
</dbReference>
<evidence type="ECO:0000256" key="9">
    <source>
        <dbReference type="SAM" id="SignalP"/>
    </source>
</evidence>
<keyword evidence="3" id="KW-0134">Cell wall</keyword>
<dbReference type="InterPro" id="IPR019931">
    <property type="entry name" value="LPXTG_anchor"/>
</dbReference>
<keyword evidence="6" id="KW-0572">Peptidoglycan-anchor</keyword>
<evidence type="ECO:0000256" key="4">
    <source>
        <dbReference type="ARBA" id="ARBA00022525"/>
    </source>
</evidence>
<keyword evidence="8" id="KW-0812">Transmembrane</keyword>
<dbReference type="AlphaFoldDB" id="A0A0A5FZ42"/>